<dbReference type="PANTHER" id="PTHR34156">
    <property type="entry name" value="OUTER MEMBRANE PROTEIN-RELATED-RELATED"/>
    <property type="match status" value="1"/>
</dbReference>
<dbReference type="InterPro" id="IPR025543">
    <property type="entry name" value="Dodecin-like"/>
</dbReference>
<evidence type="ECO:0000313" key="7">
    <source>
        <dbReference type="EMBL" id="MBK4714558.1"/>
    </source>
</evidence>
<reference evidence="7" key="1">
    <citation type="submission" date="2021-01" db="EMBL/GenBank/DDBJ databases">
        <title>Intestinitalea alba gen. nov., sp. nov., a novel genus of the family Enterobacteriaceae, isolated from the gut of the plastic-eating mealworm Tenebrio molitor L.</title>
        <authorList>
            <person name="Yang Y."/>
        </authorList>
    </citation>
    <scope>NUCLEOTIDE SEQUENCE</scope>
    <source>
        <strain evidence="7">BIT-L3</strain>
    </source>
</reference>
<dbReference type="SUPFAM" id="SSF159871">
    <property type="entry name" value="YdgH-like"/>
    <property type="match status" value="1"/>
</dbReference>
<dbReference type="Gene3D" id="3.30.1660.10">
    <property type="entry name" value="Flavin-binding protein dodecin"/>
    <property type="match status" value="1"/>
</dbReference>
<feature type="domain" description="YdgH/BhsA/McbA-like" evidence="6">
    <location>
        <begin position="35"/>
        <end position="86"/>
    </location>
</feature>
<dbReference type="InterPro" id="IPR036275">
    <property type="entry name" value="YdgH-like_sf"/>
</dbReference>
<keyword evidence="8" id="KW-1185">Reference proteome</keyword>
<gene>
    <name evidence="7" type="ORF">JJB97_04260</name>
</gene>
<evidence type="ECO:0000256" key="5">
    <source>
        <dbReference type="SAM" id="SignalP"/>
    </source>
</evidence>
<dbReference type="AlphaFoldDB" id="A0A8K0XWI3"/>
<comment type="similarity">
    <text evidence="4">Belongs to the BhsA/McbA family.</text>
</comment>
<dbReference type="Pfam" id="PF07338">
    <property type="entry name" value="YdgH_BhsA-like"/>
    <property type="match status" value="1"/>
</dbReference>
<dbReference type="GO" id="GO:0042597">
    <property type="term" value="C:periplasmic space"/>
    <property type="evidence" value="ECO:0007669"/>
    <property type="project" value="UniProtKB-SubCell"/>
</dbReference>
<evidence type="ECO:0000256" key="4">
    <source>
        <dbReference type="ARBA" id="ARBA00038138"/>
    </source>
</evidence>
<name>A0A8K0XWI3_9ENTR</name>
<dbReference type="PANTHER" id="PTHR34156:SF1">
    <property type="entry name" value="PERIPLASMIC PROTEIN"/>
    <property type="match status" value="1"/>
</dbReference>
<dbReference type="NCBIfam" id="NF047859">
    <property type="entry name" value="StressCuResBhsA"/>
    <property type="match status" value="1"/>
</dbReference>
<proteinExistence type="inferred from homology"/>
<evidence type="ECO:0000256" key="2">
    <source>
        <dbReference type="ARBA" id="ARBA00022729"/>
    </source>
</evidence>
<evidence type="ECO:0000259" key="6">
    <source>
        <dbReference type="Pfam" id="PF07338"/>
    </source>
</evidence>
<evidence type="ECO:0000256" key="1">
    <source>
        <dbReference type="ARBA" id="ARBA00004418"/>
    </source>
</evidence>
<dbReference type="InterPro" id="IPR051096">
    <property type="entry name" value="BhsA/McbA_stress_biofilm_assoc"/>
</dbReference>
<accession>A0A8K0XWI3</accession>
<dbReference type="Proteomes" id="UP000659047">
    <property type="component" value="Unassembled WGS sequence"/>
</dbReference>
<evidence type="ECO:0000256" key="3">
    <source>
        <dbReference type="ARBA" id="ARBA00022764"/>
    </source>
</evidence>
<protein>
    <submittedName>
        <fullName evidence="7">DUF1471 domain-containing protein</fullName>
    </submittedName>
</protein>
<evidence type="ECO:0000313" key="8">
    <source>
        <dbReference type="Proteomes" id="UP000659047"/>
    </source>
</evidence>
<comment type="caution">
    <text evidence="7">The sequence shown here is derived from an EMBL/GenBank/DDBJ whole genome shotgun (WGS) entry which is preliminary data.</text>
</comment>
<keyword evidence="2 5" id="KW-0732">Signal</keyword>
<feature type="chain" id="PRO_5035432892" evidence="5">
    <location>
        <begin position="23"/>
        <end position="86"/>
    </location>
</feature>
<keyword evidence="3" id="KW-0574">Periplasm</keyword>
<dbReference type="RefSeq" id="WP_238712620.1">
    <property type="nucleotide sequence ID" value="NZ_JAEPBH010000007.1"/>
</dbReference>
<feature type="signal peptide" evidence="5">
    <location>
        <begin position="1"/>
        <end position="22"/>
    </location>
</feature>
<organism evidence="7 8">
    <name type="scientific">Tenebrionibacter intestinalis</name>
    <dbReference type="NCBI Taxonomy" id="2799638"/>
    <lineage>
        <taxon>Bacteria</taxon>
        <taxon>Pseudomonadati</taxon>
        <taxon>Pseudomonadota</taxon>
        <taxon>Gammaproteobacteria</taxon>
        <taxon>Enterobacterales</taxon>
        <taxon>Enterobacteriaceae</taxon>
        <taxon>Tenebrionibacter/Tenebrionicola group</taxon>
        <taxon>Tenebrionibacter</taxon>
    </lineage>
</organism>
<sequence>MKLVNRTIALLITSTLSFGVFAAQEVSVGHAEPGEKIGVISASGAYTLNELENKLAEKASAKGASTFKITSTSGYNLMHGTAEIYK</sequence>
<comment type="subcellular location">
    <subcellularLocation>
        <location evidence="1">Periplasm</location>
    </subcellularLocation>
</comment>
<dbReference type="EMBL" id="JAEPBH010000007">
    <property type="protein sequence ID" value="MBK4714558.1"/>
    <property type="molecule type" value="Genomic_DNA"/>
</dbReference>
<dbReference type="InterPro" id="IPR010854">
    <property type="entry name" value="YdgH/BhsA/McbA-like_dom"/>
</dbReference>